<dbReference type="AlphaFoldDB" id="A0A6C0JBL4"/>
<protein>
    <submittedName>
        <fullName evidence="2">Uncharacterized protein</fullName>
    </submittedName>
</protein>
<feature type="compositionally biased region" description="Basic and acidic residues" evidence="1">
    <location>
        <begin position="54"/>
        <end position="82"/>
    </location>
</feature>
<feature type="compositionally biased region" description="Basic and acidic residues" evidence="1">
    <location>
        <begin position="30"/>
        <end position="40"/>
    </location>
</feature>
<sequence>MPKKIIPVKRQLPVQQPKRLKKTLTKVSVLKKELPEHLRTVPDPAAEPEPEPEPEPKAEPEPKTEPEPAPKAEPEPKAKAEPEPTAEQENSDSDSESEYDIHPKLQELLEYLADESHITIMKTKDLQDIRDDVKYMRDIIRTAPISNTPVSNTPVSNTPVSNTPVSNTPVSNTTVSNTPVSNTPVSNTPVSNTPVSNTTVSNTPVSNTPVSSPIVPPVVTIATTIPIPTSAYINEPLAKMIGQLAEENNTNIACMVKYNSVFEANFILDLNGNGNTIAKALKARGFHNCLIIHADVPQNVTNNRIIAYHLSDVLDISKERGYKKINVIADNVKIHKSFTELISYLSDELLDLSDWKVLQYLCTKHNYDIKISDYDENYYKTIIPNISTKIHWKRIGLRGGYIAKPAIVDTTSIDNLAFAINLSDQDTLDSLQKSVNIAKSTDHSVFASITNKLSMVMPNLFISNTSVGESIAKSIKWMECMYENV</sequence>
<feature type="region of interest" description="Disordered" evidence="1">
    <location>
        <begin position="25"/>
        <end position="99"/>
    </location>
</feature>
<reference evidence="2" key="1">
    <citation type="journal article" date="2020" name="Nature">
        <title>Giant virus diversity and host interactions through global metagenomics.</title>
        <authorList>
            <person name="Schulz F."/>
            <person name="Roux S."/>
            <person name="Paez-Espino D."/>
            <person name="Jungbluth S."/>
            <person name="Walsh D.A."/>
            <person name="Denef V.J."/>
            <person name="McMahon K.D."/>
            <person name="Konstantinidis K.T."/>
            <person name="Eloe-Fadrosh E.A."/>
            <person name="Kyrpides N.C."/>
            <person name="Woyke T."/>
        </authorList>
    </citation>
    <scope>NUCLEOTIDE SEQUENCE</scope>
    <source>
        <strain evidence="2">GVMAG-M-3300025860-20</strain>
    </source>
</reference>
<accession>A0A6C0JBL4</accession>
<organism evidence="2">
    <name type="scientific">viral metagenome</name>
    <dbReference type="NCBI Taxonomy" id="1070528"/>
    <lineage>
        <taxon>unclassified sequences</taxon>
        <taxon>metagenomes</taxon>
        <taxon>organismal metagenomes</taxon>
    </lineage>
</organism>
<feature type="region of interest" description="Disordered" evidence="1">
    <location>
        <begin position="147"/>
        <end position="195"/>
    </location>
</feature>
<proteinExistence type="predicted"/>
<evidence type="ECO:0000256" key="1">
    <source>
        <dbReference type="SAM" id="MobiDB-lite"/>
    </source>
</evidence>
<dbReference type="EMBL" id="MN740332">
    <property type="protein sequence ID" value="QHU00984.1"/>
    <property type="molecule type" value="Genomic_DNA"/>
</dbReference>
<feature type="region of interest" description="Disordered" evidence="1">
    <location>
        <begin position="1"/>
        <end position="20"/>
    </location>
</feature>
<name>A0A6C0JBL4_9ZZZZ</name>
<evidence type="ECO:0000313" key="2">
    <source>
        <dbReference type="EMBL" id="QHU00984.1"/>
    </source>
</evidence>
<feature type="compositionally biased region" description="Acidic residues" evidence="1">
    <location>
        <begin position="84"/>
        <end position="98"/>
    </location>
</feature>